<dbReference type="Proteomes" id="UP000823521">
    <property type="component" value="Unassembled WGS sequence"/>
</dbReference>
<evidence type="ECO:0000256" key="1">
    <source>
        <dbReference type="ARBA" id="ARBA00022741"/>
    </source>
</evidence>
<keyword evidence="7" id="KW-1185">Reference proteome</keyword>
<dbReference type="PANTHER" id="PTHR22683">
    <property type="entry name" value="SPORULATION PROTEIN RELATED"/>
    <property type="match status" value="1"/>
</dbReference>
<evidence type="ECO:0000259" key="5">
    <source>
        <dbReference type="PROSITE" id="PS50901"/>
    </source>
</evidence>
<evidence type="ECO:0000256" key="3">
    <source>
        <dbReference type="PROSITE-ProRule" id="PRU00289"/>
    </source>
</evidence>
<dbReference type="Gene3D" id="3.40.50.300">
    <property type="entry name" value="P-loop containing nucleotide triphosphate hydrolases"/>
    <property type="match status" value="1"/>
</dbReference>
<keyword evidence="2 3" id="KW-0067">ATP-binding</keyword>
<accession>A0ABS3VKE1</accession>
<comment type="caution">
    <text evidence="6">The sequence shown here is derived from an EMBL/GenBank/DDBJ whole genome shotgun (WGS) entry which is preliminary data.</text>
</comment>
<evidence type="ECO:0000256" key="2">
    <source>
        <dbReference type="ARBA" id="ARBA00022840"/>
    </source>
</evidence>
<dbReference type="InterPro" id="IPR027417">
    <property type="entry name" value="P-loop_NTPase"/>
</dbReference>
<evidence type="ECO:0000256" key="4">
    <source>
        <dbReference type="SAM" id="MobiDB-lite"/>
    </source>
</evidence>
<feature type="region of interest" description="Disordered" evidence="4">
    <location>
        <begin position="527"/>
        <end position="546"/>
    </location>
</feature>
<dbReference type="PANTHER" id="PTHR22683:SF41">
    <property type="entry name" value="DNA TRANSLOCASE FTSK"/>
    <property type="match status" value="1"/>
</dbReference>
<dbReference type="GO" id="GO:0051301">
    <property type="term" value="P:cell division"/>
    <property type="evidence" value="ECO:0007669"/>
    <property type="project" value="UniProtKB-KW"/>
</dbReference>
<dbReference type="Pfam" id="PF01580">
    <property type="entry name" value="FtsK_SpoIIIE"/>
    <property type="match status" value="1"/>
</dbReference>
<gene>
    <name evidence="6" type="ORF">GSF22_03035</name>
</gene>
<keyword evidence="6" id="KW-0131">Cell cycle</keyword>
<dbReference type="PROSITE" id="PS50901">
    <property type="entry name" value="FTSK"/>
    <property type="match status" value="1"/>
</dbReference>
<evidence type="ECO:0000313" key="6">
    <source>
        <dbReference type="EMBL" id="MBO4204985.1"/>
    </source>
</evidence>
<keyword evidence="6" id="KW-0132">Cell division</keyword>
<feature type="domain" description="FtsK" evidence="5">
    <location>
        <begin position="356"/>
        <end position="569"/>
    </location>
</feature>
<feature type="binding site" evidence="3">
    <location>
        <begin position="374"/>
        <end position="381"/>
    </location>
    <ligand>
        <name>ATP</name>
        <dbReference type="ChEBI" id="CHEBI:30616"/>
    </ligand>
</feature>
<protein>
    <submittedName>
        <fullName evidence="6">Cell division protein FtsK</fullName>
    </submittedName>
</protein>
<dbReference type="RefSeq" id="WP_208811172.1">
    <property type="nucleotide sequence ID" value="NZ_WVUH01000011.1"/>
</dbReference>
<dbReference type="InterPro" id="IPR050206">
    <property type="entry name" value="FtsK/SpoIIIE/SftA"/>
</dbReference>
<keyword evidence="1 3" id="KW-0547">Nucleotide-binding</keyword>
<evidence type="ECO:0000313" key="7">
    <source>
        <dbReference type="Proteomes" id="UP000823521"/>
    </source>
</evidence>
<dbReference type="EMBL" id="WVUH01000011">
    <property type="protein sequence ID" value="MBO4204985.1"/>
    <property type="molecule type" value="Genomic_DNA"/>
</dbReference>
<dbReference type="SUPFAM" id="SSF52540">
    <property type="entry name" value="P-loop containing nucleoside triphosphate hydrolases"/>
    <property type="match status" value="1"/>
</dbReference>
<dbReference type="InterPro" id="IPR002543">
    <property type="entry name" value="FtsK_dom"/>
</dbReference>
<organism evidence="6 7">
    <name type="scientific">Micromonospora echinofusca</name>
    <dbReference type="NCBI Taxonomy" id="47858"/>
    <lineage>
        <taxon>Bacteria</taxon>
        <taxon>Bacillati</taxon>
        <taxon>Actinomycetota</taxon>
        <taxon>Actinomycetes</taxon>
        <taxon>Micromonosporales</taxon>
        <taxon>Micromonosporaceae</taxon>
        <taxon>Micromonospora</taxon>
    </lineage>
</organism>
<reference evidence="6 7" key="1">
    <citation type="submission" date="2019-12" db="EMBL/GenBank/DDBJ databases">
        <title>Whole genome sequencing of endophytic Actinobacterium Micromonospora sp. MPMI6T.</title>
        <authorList>
            <person name="Evv R."/>
            <person name="Podile A.R."/>
        </authorList>
    </citation>
    <scope>NUCLEOTIDE SEQUENCE [LARGE SCALE GENOMIC DNA]</scope>
    <source>
        <strain evidence="6 7">MPMI6</strain>
    </source>
</reference>
<sequence length="883" mass="90704">MASLTARTTRAAALHRQAAATVAAASAALDATRPVPVDQQRQYQIAERLRSAAARLVPGWAGVDLGEVAGALPPAGPVLPSFVRVGMAKPLDDAGFPALVPLLGTGHLTVDADARDPRVAGLLRAVLLRLIASAPAGSLLVRAVQGPGSTEVFAPFAVLADAGLLPPPATEHSGLRAVLAEAEQWVRPNAAGRRPAHDRVMLLMIAALPELVEPADLDRISVLAEQGPAAGLHLVVAGWPPPPLTPELTRPPLAYATPVTMRNPYALVGAPPGTVLGAPVLDGATGGGPAAGLNCPVFVDADPGPELIDRVCRERAAQIDSGRQPRLPDLLPAPDADLWTESGAEGLTTTVGFAAGRAVDLGFADLTPHWLVSGRSGSGRSAFLTNVIVGLAARYGPDELAFYLVDAAEGESFAECLQTERDRAWLPQVRAAGLEADREYVLAVLAELGVELERRADLCERAGVARLAALPPEDRPPRLVCVIESFHLLLAERDRLAVEVTTRLETLTRRGRPYGIHLVLAGDGTIGEGPTAAGQGDTGTGSGQGRRDPLLGQFPVRVALPGGGGVLAPANDAAAGLPLGSAVVNTAGGLGGPRGAVRGHERLVRFPDPLEDPGLVAALRHRLWSARPEGAGPPTVFAGYARPHLGNDPVYRAALAGRADGPVALLGRAVDVPRSPVGFPLDSAPGRHLAVFGATGAAARLLATAVRTVAAHHESGTARFVLAPLAAGTAQVAAGLAEELAERHQVTTVDGAGLLAALDGDQSGYLVVFGWDELPPADLPPRTDGGVGPVDERFTAVFRDGPARGVHLLVSGRETAAGAACSGGADGPGFGGVVLVDPLPAQLAGLPGDVVPERLRPGRALFRDVLADRVTVLVPYAESGVDG</sequence>
<proteinExistence type="predicted"/>
<name>A0ABS3VKE1_MICEH</name>